<reference evidence="2" key="1">
    <citation type="journal article" date="2020" name="Phytopathology">
        <title>Genome sequence of the chestnut blight fungus Cryphonectria parasitica EP155: A fundamental resource for an archetypical invasive plant pathogen.</title>
        <authorList>
            <person name="Crouch J.A."/>
            <person name="Dawe A."/>
            <person name="Aerts A."/>
            <person name="Barry K."/>
            <person name="Churchill A.C.L."/>
            <person name="Grimwood J."/>
            <person name="Hillman B."/>
            <person name="Milgroom M.G."/>
            <person name="Pangilinan J."/>
            <person name="Smith M."/>
            <person name="Salamov A."/>
            <person name="Schmutz J."/>
            <person name="Yadav J."/>
            <person name="Grigoriev I.V."/>
            <person name="Nuss D."/>
        </authorList>
    </citation>
    <scope>NUCLEOTIDE SEQUENCE</scope>
    <source>
        <strain evidence="2">EP155</strain>
    </source>
</reference>
<dbReference type="RefSeq" id="XP_040772558.1">
    <property type="nucleotide sequence ID" value="XM_040925742.1"/>
</dbReference>
<keyword evidence="3" id="KW-1185">Reference proteome</keyword>
<evidence type="ECO:0000256" key="1">
    <source>
        <dbReference type="SAM" id="MobiDB-lite"/>
    </source>
</evidence>
<dbReference type="Proteomes" id="UP000803844">
    <property type="component" value="Unassembled WGS sequence"/>
</dbReference>
<proteinExistence type="predicted"/>
<comment type="caution">
    <text evidence="2">The sequence shown here is derived from an EMBL/GenBank/DDBJ whole genome shotgun (WGS) entry which is preliminary data.</text>
</comment>
<protein>
    <submittedName>
        <fullName evidence="2">Uncharacterized protein</fullName>
    </submittedName>
</protein>
<gene>
    <name evidence="2" type="ORF">M406DRAFT_74530</name>
</gene>
<evidence type="ECO:0000313" key="3">
    <source>
        <dbReference type="Proteomes" id="UP000803844"/>
    </source>
</evidence>
<accession>A0A9P4XV73</accession>
<name>A0A9P4XV73_CRYP1</name>
<dbReference type="OrthoDB" id="10012048at2759"/>
<organism evidence="2 3">
    <name type="scientific">Cryphonectria parasitica (strain ATCC 38755 / EP155)</name>
    <dbReference type="NCBI Taxonomy" id="660469"/>
    <lineage>
        <taxon>Eukaryota</taxon>
        <taxon>Fungi</taxon>
        <taxon>Dikarya</taxon>
        <taxon>Ascomycota</taxon>
        <taxon>Pezizomycotina</taxon>
        <taxon>Sordariomycetes</taxon>
        <taxon>Sordariomycetidae</taxon>
        <taxon>Diaporthales</taxon>
        <taxon>Cryphonectriaceae</taxon>
        <taxon>Cryphonectria-Endothia species complex</taxon>
        <taxon>Cryphonectria</taxon>
    </lineage>
</organism>
<feature type="compositionally biased region" description="Acidic residues" evidence="1">
    <location>
        <begin position="34"/>
        <end position="56"/>
    </location>
</feature>
<dbReference type="AlphaFoldDB" id="A0A9P4XV73"/>
<sequence length="347" mass="39522">MPSLAGSKRLAETPIASPSKAAATAKRSRLQYDYYDDEDDAGSSQEEEEEEWDYNDLDSSSDMSLDCEDEDLCIERFAIQPRRLSTPFDSSEDDDDDDVDPWEHITHEARRHRNEQAFRINRDTQPPSLPTTTHCRCGPTHPERKDCTNCTCSKQDHICQPATCGCHGTSTTCHNPFNKIDTAAIFGPEPLVLPHACFMSWALKQERSPAEQLATTTTRRSLFDLALQDAGSIEEFHDDWDAEPYLAWRARWDALPEDEQDAPCGVALQQELNRLAFAAQRTPGTSLFYSFCTRVRWASRDFTWHCRACGECRDQRQWHCENCNQCAYGRTLPCQTCAASRPDHRVL</sequence>
<dbReference type="EMBL" id="MU032351">
    <property type="protein sequence ID" value="KAF3761579.1"/>
    <property type="molecule type" value="Genomic_DNA"/>
</dbReference>
<evidence type="ECO:0000313" key="2">
    <source>
        <dbReference type="EMBL" id="KAF3761579.1"/>
    </source>
</evidence>
<dbReference type="PROSITE" id="PS50216">
    <property type="entry name" value="DHHC"/>
    <property type="match status" value="1"/>
</dbReference>
<dbReference type="GeneID" id="63842871"/>
<feature type="region of interest" description="Disordered" evidence="1">
    <location>
        <begin position="1"/>
        <end position="62"/>
    </location>
</feature>